<protein>
    <submittedName>
        <fullName evidence="1">Uncharacterized protein</fullName>
    </submittedName>
</protein>
<organism evidence="1 2">
    <name type="scientific">Melastoma candidum</name>
    <dbReference type="NCBI Taxonomy" id="119954"/>
    <lineage>
        <taxon>Eukaryota</taxon>
        <taxon>Viridiplantae</taxon>
        <taxon>Streptophyta</taxon>
        <taxon>Embryophyta</taxon>
        <taxon>Tracheophyta</taxon>
        <taxon>Spermatophyta</taxon>
        <taxon>Magnoliopsida</taxon>
        <taxon>eudicotyledons</taxon>
        <taxon>Gunneridae</taxon>
        <taxon>Pentapetalae</taxon>
        <taxon>rosids</taxon>
        <taxon>malvids</taxon>
        <taxon>Myrtales</taxon>
        <taxon>Melastomataceae</taxon>
        <taxon>Melastomatoideae</taxon>
        <taxon>Melastomateae</taxon>
        <taxon>Melastoma</taxon>
    </lineage>
</organism>
<name>A0ACB9SMR0_9MYRT</name>
<gene>
    <name evidence="1" type="ORF">MLD38_001719</name>
</gene>
<accession>A0ACB9SMR0</accession>
<comment type="caution">
    <text evidence="1">The sequence shown here is derived from an EMBL/GenBank/DDBJ whole genome shotgun (WGS) entry which is preliminary data.</text>
</comment>
<dbReference type="EMBL" id="CM042880">
    <property type="protein sequence ID" value="KAI4389497.1"/>
    <property type="molecule type" value="Genomic_DNA"/>
</dbReference>
<proteinExistence type="predicted"/>
<sequence>MDFGLEGLMVSAPDAPPDPTEAAPKVVGSGPFKHLHPSVTTVVEEWRMSMLGKTAGDISVPKVMQKDAARSDAVEGDAKLSLDTQHHPQTLSFSSSSLSSSSLSSSSSSSQKSGTVGTSHHDASTASPQLSYASLTYNRSAGFGSGNLLGRDMSEVMRGTRGPFTPSQWMELEHQALIYKYMTANIPVPSNLLIPIKKAFDSASFSCSLGGYLRSSPFCWGSFRLGFSNTGDPEPGRCRRTDGKKWRCSRDAVADQKYCEKHMNRGRHRSRKPVEGQNGHSVTGTSAAAHASSKMHGVTPASAAGKLDAAVPGYGASDSLATVARHQLRMKSLHPGVLSADASFKRFCVEQETPNDKKQNPNNLFPTMKQQSTYEDTSRQQFTLDDSYSLLDGTSKNSSLLENCQGYASYQDLGAILVSGTPCRSPHQFIDNWPENMVDRSAMSWSDTYLSISIPMASSDLISTTSSPTIEKANLLPLGLPRKSDTFWGSSTGGPLGEVLNQTGNIAINDSDSKNLSLLNLMKDRWDNNPSMGSSPRGVLQKTTFLSNSSGGSSPCPETNKSVDGINELLGSTLVNPLFSLPAL</sequence>
<keyword evidence="2" id="KW-1185">Reference proteome</keyword>
<reference evidence="2" key="1">
    <citation type="journal article" date="2023" name="Front. Plant Sci.">
        <title>Chromosomal-level genome assembly of Melastoma candidum provides insights into trichome evolution.</title>
        <authorList>
            <person name="Zhong Y."/>
            <person name="Wu W."/>
            <person name="Sun C."/>
            <person name="Zou P."/>
            <person name="Liu Y."/>
            <person name="Dai S."/>
            <person name="Zhou R."/>
        </authorList>
    </citation>
    <scope>NUCLEOTIDE SEQUENCE [LARGE SCALE GENOMIC DNA]</scope>
</reference>
<dbReference type="Proteomes" id="UP001057402">
    <property type="component" value="Chromosome 1"/>
</dbReference>
<evidence type="ECO:0000313" key="2">
    <source>
        <dbReference type="Proteomes" id="UP001057402"/>
    </source>
</evidence>
<evidence type="ECO:0000313" key="1">
    <source>
        <dbReference type="EMBL" id="KAI4389497.1"/>
    </source>
</evidence>